<evidence type="ECO:0000256" key="7">
    <source>
        <dbReference type="ARBA" id="ARBA00023173"/>
    </source>
</evidence>
<dbReference type="InterPro" id="IPR050368">
    <property type="entry name" value="ClC-type_chloride_channel"/>
</dbReference>
<keyword evidence="7" id="KW-0869">Chloride channel</keyword>
<gene>
    <name evidence="12" type="ordered locus">RMDY18_03510</name>
</gene>
<feature type="transmembrane region" description="Helical" evidence="11">
    <location>
        <begin position="110"/>
        <end position="127"/>
    </location>
</feature>
<feature type="transmembrane region" description="Helical" evidence="11">
    <location>
        <begin position="470"/>
        <end position="488"/>
    </location>
</feature>
<evidence type="ECO:0000313" key="12">
    <source>
        <dbReference type="EMBL" id="BAI64183.1"/>
    </source>
</evidence>
<dbReference type="GO" id="GO:0005254">
    <property type="term" value="F:chloride channel activity"/>
    <property type="evidence" value="ECO:0007669"/>
    <property type="project" value="UniProtKB-KW"/>
</dbReference>
<feature type="compositionally biased region" description="Low complexity" evidence="10">
    <location>
        <begin position="27"/>
        <end position="44"/>
    </location>
</feature>
<dbReference type="STRING" id="680646.RMDY18_03510"/>
<dbReference type="InterPro" id="IPR014743">
    <property type="entry name" value="Cl-channel_core"/>
</dbReference>
<keyword evidence="6 11" id="KW-0472">Membrane</keyword>
<keyword evidence="4 11" id="KW-1133">Transmembrane helix</keyword>
<feature type="transmembrane region" description="Helical" evidence="11">
    <location>
        <begin position="401"/>
        <end position="420"/>
    </location>
</feature>
<dbReference type="PRINTS" id="PR00762">
    <property type="entry name" value="CLCHANNEL"/>
</dbReference>
<keyword evidence="13" id="KW-1185">Reference proteome</keyword>
<keyword evidence="3 11" id="KW-0812">Transmembrane</keyword>
<evidence type="ECO:0000256" key="3">
    <source>
        <dbReference type="ARBA" id="ARBA00022692"/>
    </source>
</evidence>
<keyword evidence="2" id="KW-0813">Transport</keyword>
<evidence type="ECO:0000256" key="4">
    <source>
        <dbReference type="ARBA" id="ARBA00022989"/>
    </source>
</evidence>
<feature type="transmembrane region" description="Helical" evidence="11">
    <location>
        <begin position="56"/>
        <end position="82"/>
    </location>
</feature>
<keyword evidence="9" id="KW-0407">Ion channel</keyword>
<feature type="transmembrane region" description="Helical" evidence="11">
    <location>
        <begin position="252"/>
        <end position="270"/>
    </location>
</feature>
<comment type="subcellular location">
    <subcellularLocation>
        <location evidence="1">Membrane</location>
        <topology evidence="1">Multi-pass membrane protein</topology>
    </subcellularLocation>
</comment>
<evidence type="ECO:0000256" key="8">
    <source>
        <dbReference type="ARBA" id="ARBA00023214"/>
    </source>
</evidence>
<feature type="region of interest" description="Disordered" evidence="10">
    <location>
        <begin position="20"/>
        <end position="44"/>
    </location>
</feature>
<evidence type="ECO:0000256" key="5">
    <source>
        <dbReference type="ARBA" id="ARBA00023065"/>
    </source>
</evidence>
<dbReference type="Pfam" id="PF00654">
    <property type="entry name" value="Voltage_CLC"/>
    <property type="match status" value="1"/>
</dbReference>
<feature type="transmembrane region" description="Helical" evidence="11">
    <location>
        <begin position="321"/>
        <end position="341"/>
    </location>
</feature>
<reference evidence="13" key="1">
    <citation type="submission" date="2009-07" db="EMBL/GenBank/DDBJ databases">
        <title>Complete genome sequence of Rothia mucilaginosa DJ.</title>
        <authorList>
            <person name="Yamane K."/>
            <person name="Nambu T."/>
            <person name="Mashimo C."/>
            <person name="Sugimori C."/>
            <person name="Yamanaka T."/>
            <person name="Leung K."/>
            <person name="Fukushima H."/>
        </authorList>
    </citation>
    <scope>NUCLEOTIDE SEQUENCE [LARGE SCALE GENOMIC DNA]</scope>
    <source>
        <strain evidence="13">DY-18</strain>
    </source>
</reference>
<organism evidence="12 13">
    <name type="scientific">Rothia mucilaginosa (strain DY-18)</name>
    <name type="common">Stomatococcus mucilaginosus</name>
    <dbReference type="NCBI Taxonomy" id="680646"/>
    <lineage>
        <taxon>Bacteria</taxon>
        <taxon>Bacillati</taxon>
        <taxon>Actinomycetota</taxon>
        <taxon>Actinomycetes</taxon>
        <taxon>Micrococcales</taxon>
        <taxon>Micrococcaceae</taxon>
        <taxon>Rothia</taxon>
    </lineage>
</organism>
<feature type="transmembrane region" description="Helical" evidence="11">
    <location>
        <begin position="432"/>
        <end position="463"/>
    </location>
</feature>
<dbReference type="EMBL" id="AP011540">
    <property type="protein sequence ID" value="BAI64183.1"/>
    <property type="molecule type" value="Genomic_DNA"/>
</dbReference>
<dbReference type="InterPro" id="IPR001807">
    <property type="entry name" value="ClC"/>
</dbReference>
<evidence type="ECO:0000256" key="2">
    <source>
        <dbReference type="ARBA" id="ARBA00022448"/>
    </source>
</evidence>
<protein>
    <submittedName>
        <fullName evidence="12">Chloride channel protein EriC</fullName>
    </submittedName>
</protein>
<dbReference type="KEGG" id="rmu:RMDY18_03510"/>
<reference evidence="12 13" key="3">
    <citation type="journal article" date="2010" name="Sequencing">
        <title>Complete Genome Sequence of Rothia mucilaginosa DY-18: A Clinical Isolate with Dense Meshwork-Like Structures from a Persistent Apical Periodontitis Lesion.</title>
        <authorList>
            <person name="Yamane K."/>
            <person name="Nambu T."/>
            <person name="Yamanaka T."/>
            <person name="Mashimo C."/>
            <person name="Sugimori C."/>
            <person name="Leung K.-P."/>
            <person name="Fukushima H."/>
        </authorList>
    </citation>
    <scope>NUCLEOTIDE SEQUENCE [LARGE SCALE GENOMIC DNA]</scope>
    <source>
        <strain evidence="12 13">DY-18</strain>
    </source>
</reference>
<evidence type="ECO:0000313" key="13">
    <source>
        <dbReference type="Proteomes" id="UP000001883"/>
    </source>
</evidence>
<dbReference type="PANTHER" id="PTHR43427">
    <property type="entry name" value="CHLORIDE CHANNEL PROTEIN CLC-E"/>
    <property type="match status" value="1"/>
</dbReference>
<sequence length="496" mass="50992">MKTASPAAVCAGHKAFKPHSTQHTNFSMSSHTGSSPNSSSNSPQNSAGFRSFSFRLLLGLTLAALVTGVFSGLGAIALHYVLDFMQELTFGQAEGHHPMVTDGADPARRALVLAVLGPFVALVWYYLQSGGRRVVGVKSQIAGATEEDRTPSLWRQISHSLIQIVAVGAGSPVGKEVAPRELGALAAGRTSNLLERLGFVGADGAALLGVRERSLLVAAGAASGLAAVYQVPFGGVVYLVEAMAVGLSLRSLYVGAVTVWTATVTANLVIVNEPTYPVPQLPLDATTLTVAALTGVVLTPLALGFRALSQRAEKLKAKDRSLLWRIPVAFVLVAVVSLWLPEILGNGRLLTQHTFNVSLDAAAGGLTAAAAVYVLALAVAKAAVVVLSLRFGSYGGTLTPGLALGAAVAFCVAALVLWAFPGLGGVPGGASMVFYAAALTGTAAFLGVSMNAPLSALTLLIGFTGQGASAWLPMAVAVGTAVLTRWAWTRVFGAKK</sequence>
<keyword evidence="8" id="KW-0868">Chloride</keyword>
<feature type="transmembrane region" description="Helical" evidence="11">
    <location>
        <begin position="290"/>
        <end position="309"/>
    </location>
</feature>
<dbReference type="GO" id="GO:0034707">
    <property type="term" value="C:chloride channel complex"/>
    <property type="evidence" value="ECO:0007669"/>
    <property type="project" value="UniProtKB-KW"/>
</dbReference>
<reference evidence="12 13" key="2">
    <citation type="journal article" date="2010" name="J Osaka Dent Univ">
        <title>Isolation and identification of Rothia mucilaginosa from persistent apical periodontitis lesions.</title>
        <authorList>
            <person name="Yamane K."/>
            <person name="Yoshida M."/>
            <person name="Fujihira T."/>
            <person name="Baba T."/>
            <person name="Tsuji N."/>
            <person name="Hayashi H."/>
            <person name="Sugimori C."/>
            <person name="Yamanaka T."/>
            <person name="Mashimo C."/>
            <person name="Nambu T."/>
            <person name="Kawai H."/>
            <person name="Fukushima H."/>
        </authorList>
    </citation>
    <scope>NUCLEOTIDE SEQUENCE [LARGE SCALE GENOMIC DNA]</scope>
    <source>
        <strain evidence="12 13">DY-18</strain>
    </source>
</reference>
<dbReference type="Proteomes" id="UP000001883">
    <property type="component" value="Chromosome"/>
</dbReference>
<evidence type="ECO:0000256" key="6">
    <source>
        <dbReference type="ARBA" id="ARBA00023136"/>
    </source>
</evidence>
<keyword evidence="5" id="KW-0406">Ion transport</keyword>
<evidence type="ECO:0000256" key="9">
    <source>
        <dbReference type="ARBA" id="ARBA00023303"/>
    </source>
</evidence>
<dbReference type="eggNOG" id="COG0038">
    <property type="taxonomic scope" value="Bacteria"/>
</dbReference>
<dbReference type="HOGENOM" id="CLU_015263_0_0_11"/>
<accession>D2NRA7</accession>
<evidence type="ECO:0000256" key="1">
    <source>
        <dbReference type="ARBA" id="ARBA00004141"/>
    </source>
</evidence>
<dbReference type="Gene3D" id="1.10.3080.10">
    <property type="entry name" value="Clc chloride channel"/>
    <property type="match status" value="1"/>
</dbReference>
<evidence type="ECO:0000256" key="10">
    <source>
        <dbReference type="SAM" id="MobiDB-lite"/>
    </source>
</evidence>
<proteinExistence type="predicted"/>
<dbReference type="SUPFAM" id="SSF81340">
    <property type="entry name" value="Clc chloride channel"/>
    <property type="match status" value="1"/>
</dbReference>
<evidence type="ECO:0000256" key="11">
    <source>
        <dbReference type="SAM" id="Phobius"/>
    </source>
</evidence>
<feature type="transmembrane region" description="Helical" evidence="11">
    <location>
        <begin position="361"/>
        <end position="389"/>
    </location>
</feature>
<name>D2NRA7_ROTMD</name>
<dbReference type="AlphaFoldDB" id="D2NRA7"/>
<dbReference type="PANTHER" id="PTHR43427:SF6">
    <property type="entry name" value="CHLORIDE CHANNEL PROTEIN CLC-E"/>
    <property type="match status" value="1"/>
</dbReference>